<evidence type="ECO:0008006" key="3">
    <source>
        <dbReference type="Google" id="ProtNLM"/>
    </source>
</evidence>
<dbReference type="SUPFAM" id="SSF55486">
    <property type="entry name" value="Metalloproteases ('zincins'), catalytic domain"/>
    <property type="match status" value="1"/>
</dbReference>
<keyword evidence="2" id="KW-1185">Reference proteome</keyword>
<keyword evidence="1" id="KW-0614">Plasmid</keyword>
<dbReference type="InterPro" id="IPR013431">
    <property type="entry name" value="Delta_60_rpt"/>
</dbReference>
<organism evidence="1 2">
    <name type="scientific">Tautonia plasticadhaerens</name>
    <dbReference type="NCBI Taxonomy" id="2527974"/>
    <lineage>
        <taxon>Bacteria</taxon>
        <taxon>Pseudomonadati</taxon>
        <taxon>Planctomycetota</taxon>
        <taxon>Planctomycetia</taxon>
        <taxon>Isosphaerales</taxon>
        <taxon>Isosphaeraceae</taxon>
        <taxon>Tautonia</taxon>
    </lineage>
</organism>
<evidence type="ECO:0000313" key="1">
    <source>
        <dbReference type="EMBL" id="QDV39497.1"/>
    </source>
</evidence>
<evidence type="ECO:0000313" key="2">
    <source>
        <dbReference type="Proteomes" id="UP000317835"/>
    </source>
</evidence>
<dbReference type="Gene3D" id="2.80.10.50">
    <property type="match status" value="3"/>
</dbReference>
<sequence length="575" mass="59306">MLLKRLGLQENRLQPIPQVVSGRPLVRLMTDGTLDTTFGSGGRVKTDFFYGNSLNDMKLDASGKIVAIGMVQKQTTVKVGKQTTTTYYSDIGLVRYLATNGSLDPSFGSGGKVSTNISTYATGDEYNRYDSASAMAVYATTGSPWDGKIVVVGTTKTDAGSGTTGNSSLLLRYDSSGNLDPSFGQAGVIVGRVTTGPEALYDVAIQTDGKIIASGRFRNADSSFTTFVERHDDNGNIDPTFGTNGVAIVATNGLALSPSMALQPNGSIVVTFSASNGVDNDVVLARLTSAGALDPSLGGTGLVIVSRVGNEYANDVALQGDEKFLVAGGLGPQGGPSDSFIARFNSDGSPDPGFGNGGFAVQSSSNTAGYDQFNALAIQPGGEIVAVGSVGVPTQAGNWQNDFSIVRLQGDPASLLATVAAPAPIEQSLTRAQARPVIAQALANWKARGANTSVLGHIDLAIADLGGNRLGEESGSTITLDDNAAGWGWNVGRGRGSRAGQMDVRSALVHEVGHLLGHDHDEGGVMVGALAPGERRLPDGRALADQPTALAPTSLRPAIAALRSRARSLRVAAHG</sequence>
<name>A0A518HF72_9BACT</name>
<dbReference type="Proteomes" id="UP000317835">
    <property type="component" value="Plasmid pElP_3"/>
</dbReference>
<accession>A0A518HF72</accession>
<dbReference type="EMBL" id="CP036429">
    <property type="protein sequence ID" value="QDV39497.1"/>
    <property type="molecule type" value="Genomic_DNA"/>
</dbReference>
<reference evidence="1 2" key="1">
    <citation type="submission" date="2019-02" db="EMBL/GenBank/DDBJ databases">
        <title>Deep-cultivation of Planctomycetes and their phenomic and genomic characterization uncovers novel biology.</title>
        <authorList>
            <person name="Wiegand S."/>
            <person name="Jogler M."/>
            <person name="Boedeker C."/>
            <person name="Pinto D."/>
            <person name="Vollmers J."/>
            <person name="Rivas-Marin E."/>
            <person name="Kohn T."/>
            <person name="Peeters S.H."/>
            <person name="Heuer A."/>
            <person name="Rast P."/>
            <person name="Oberbeckmann S."/>
            <person name="Bunk B."/>
            <person name="Jeske O."/>
            <person name="Meyerdierks A."/>
            <person name="Storesund J.E."/>
            <person name="Kallscheuer N."/>
            <person name="Luecker S."/>
            <person name="Lage O.M."/>
            <person name="Pohl T."/>
            <person name="Merkel B.J."/>
            <person name="Hornburger P."/>
            <person name="Mueller R.-W."/>
            <person name="Bruemmer F."/>
            <person name="Labrenz M."/>
            <person name="Spormann A.M."/>
            <person name="Op den Camp H."/>
            <person name="Overmann J."/>
            <person name="Amann R."/>
            <person name="Jetten M.S.M."/>
            <person name="Mascher T."/>
            <person name="Medema M.H."/>
            <person name="Devos D.P."/>
            <person name="Kaster A.-K."/>
            <person name="Ovreas L."/>
            <person name="Rohde M."/>
            <person name="Galperin M.Y."/>
            <person name="Jogler C."/>
        </authorList>
    </citation>
    <scope>NUCLEOTIDE SEQUENCE [LARGE SCALE GENOMIC DNA]</scope>
    <source>
        <strain evidence="1 2">ElP</strain>
        <plasmid evidence="2">pelp_3</plasmid>
    </source>
</reference>
<dbReference type="KEGG" id="tpla:ElP_74650"/>
<dbReference type="NCBIfam" id="TIGR02608">
    <property type="entry name" value="delta_60_rpt"/>
    <property type="match status" value="7"/>
</dbReference>
<dbReference type="Pfam" id="PF17164">
    <property type="entry name" value="DUF5122"/>
    <property type="match status" value="6"/>
</dbReference>
<geneLocation type="plasmid" evidence="2">
    <name>pelp_3</name>
</geneLocation>
<protein>
    <recommendedName>
        <fullName evidence="3">FG-GAP repeat protein</fullName>
    </recommendedName>
</protein>
<gene>
    <name evidence="1" type="ORF">ElP_74650</name>
</gene>
<dbReference type="AlphaFoldDB" id="A0A518HF72"/>
<proteinExistence type="predicted"/>